<sequence>MSVPEHLAALIRRARAADGAPPFSDQALVDLSFGRRRAIGDDSGTAILSEVEFELVVAPERRRRGVGTALTERVLAEISRPALAWAHGDSPGSRALAERFGFERVRMLLQLRAPVPPKRTAMAAEVRPFRPGADDAAWLELNALAFASHPEQGALTQTDLDARMAEPWFDPGSLLLLERDGAVVASCWLKVEDGIGEFYAVAVHPDAQGGGLGGALVDAGLTRLAELGIATASLYVEGDNERALGLYRSRDFTDHTVDVQWRLA</sequence>
<dbReference type="InterPro" id="IPR017813">
    <property type="entry name" value="Mycothiol_AcTrfase"/>
</dbReference>
<dbReference type="NCBIfam" id="TIGR03448">
    <property type="entry name" value="mycothiol_MshD"/>
    <property type="match status" value="1"/>
</dbReference>
<evidence type="ECO:0000256" key="2">
    <source>
        <dbReference type="ARBA" id="ARBA00022737"/>
    </source>
</evidence>
<dbReference type="InterPro" id="IPR016181">
    <property type="entry name" value="Acyl_CoA_acyltransferase"/>
</dbReference>
<evidence type="ECO:0000256" key="3">
    <source>
        <dbReference type="ARBA" id="ARBA00023315"/>
    </source>
</evidence>
<keyword evidence="2" id="KW-0677">Repeat</keyword>
<name>A0ABV6RVQ7_9GAMM</name>
<reference evidence="5 6" key="1">
    <citation type="submission" date="2024-09" db="EMBL/GenBank/DDBJ databases">
        <authorList>
            <person name="Sun Q."/>
            <person name="Mori K."/>
        </authorList>
    </citation>
    <scope>NUCLEOTIDE SEQUENCE [LARGE SCALE GENOMIC DNA]</scope>
    <source>
        <strain evidence="5 6">KCTC 23076</strain>
    </source>
</reference>
<feature type="domain" description="N-acetyltransferase" evidence="4">
    <location>
        <begin position="124"/>
        <end position="264"/>
    </location>
</feature>
<dbReference type="PANTHER" id="PTHR43072">
    <property type="entry name" value="N-ACETYLTRANSFERASE"/>
    <property type="match status" value="1"/>
</dbReference>
<keyword evidence="1 5" id="KW-0808">Transferase</keyword>
<dbReference type="PROSITE" id="PS51186">
    <property type="entry name" value="GNAT"/>
    <property type="match status" value="1"/>
</dbReference>
<dbReference type="PANTHER" id="PTHR43072:SF23">
    <property type="entry name" value="UPF0039 PROTEIN C11D3.02C"/>
    <property type="match status" value="1"/>
</dbReference>
<dbReference type="Pfam" id="PF00583">
    <property type="entry name" value="Acetyltransf_1"/>
    <property type="match status" value="2"/>
</dbReference>
<comment type="caution">
    <text evidence="5">The sequence shown here is derived from an EMBL/GenBank/DDBJ whole genome shotgun (WGS) entry which is preliminary data.</text>
</comment>
<dbReference type="EMBL" id="JBHLTG010000006">
    <property type="protein sequence ID" value="MFC0680866.1"/>
    <property type="molecule type" value="Genomic_DNA"/>
</dbReference>
<keyword evidence="6" id="KW-1185">Reference proteome</keyword>
<dbReference type="PIRSF" id="PIRSF021524">
    <property type="entry name" value="MSH_acetyltransferase"/>
    <property type="match status" value="1"/>
</dbReference>
<dbReference type="Proteomes" id="UP001589896">
    <property type="component" value="Unassembled WGS sequence"/>
</dbReference>
<dbReference type="HAMAP" id="MF_01698">
    <property type="entry name" value="MshD"/>
    <property type="match status" value="1"/>
</dbReference>
<proteinExistence type="inferred from homology"/>
<gene>
    <name evidence="5" type="primary">mshD</name>
    <name evidence="5" type="ORF">ACFFGH_23800</name>
</gene>
<evidence type="ECO:0000313" key="6">
    <source>
        <dbReference type="Proteomes" id="UP001589896"/>
    </source>
</evidence>
<dbReference type="Gene3D" id="3.40.630.30">
    <property type="match status" value="1"/>
</dbReference>
<dbReference type="EC" id="2.3.1.189" evidence="5"/>
<evidence type="ECO:0000256" key="1">
    <source>
        <dbReference type="ARBA" id="ARBA00022679"/>
    </source>
</evidence>
<organism evidence="5 6">
    <name type="scientific">Lysobacter korlensis</name>
    <dbReference type="NCBI Taxonomy" id="553636"/>
    <lineage>
        <taxon>Bacteria</taxon>
        <taxon>Pseudomonadati</taxon>
        <taxon>Pseudomonadota</taxon>
        <taxon>Gammaproteobacteria</taxon>
        <taxon>Lysobacterales</taxon>
        <taxon>Lysobacteraceae</taxon>
        <taxon>Lysobacter</taxon>
    </lineage>
</organism>
<dbReference type="SUPFAM" id="SSF55729">
    <property type="entry name" value="Acyl-CoA N-acyltransferases (Nat)"/>
    <property type="match status" value="1"/>
</dbReference>
<dbReference type="RefSeq" id="WP_386672977.1">
    <property type="nucleotide sequence ID" value="NZ_JBHLTG010000006.1"/>
</dbReference>
<accession>A0ABV6RVQ7</accession>
<protein>
    <submittedName>
        <fullName evidence="5">Mycothiol synthase</fullName>
        <ecNumber evidence="5">2.3.1.189</ecNumber>
    </submittedName>
</protein>
<evidence type="ECO:0000259" key="4">
    <source>
        <dbReference type="PROSITE" id="PS51186"/>
    </source>
</evidence>
<dbReference type="GO" id="GO:0035447">
    <property type="term" value="F:mycothiol synthase activity"/>
    <property type="evidence" value="ECO:0007669"/>
    <property type="project" value="UniProtKB-EC"/>
</dbReference>
<evidence type="ECO:0000313" key="5">
    <source>
        <dbReference type="EMBL" id="MFC0680866.1"/>
    </source>
</evidence>
<dbReference type="CDD" id="cd04301">
    <property type="entry name" value="NAT_SF"/>
    <property type="match status" value="1"/>
</dbReference>
<dbReference type="InterPro" id="IPR000182">
    <property type="entry name" value="GNAT_dom"/>
</dbReference>
<keyword evidence="3 5" id="KW-0012">Acyltransferase</keyword>